<dbReference type="RefSeq" id="WP_108137495.1">
    <property type="nucleotide sequence ID" value="NZ_QAXS01000001.1"/>
</dbReference>
<keyword evidence="2 8" id="KW-1003">Cell membrane</keyword>
<evidence type="ECO:0000256" key="5">
    <source>
        <dbReference type="ARBA" id="ARBA00022989"/>
    </source>
</evidence>
<evidence type="ECO:0000259" key="9">
    <source>
        <dbReference type="PROSITE" id="PS50263"/>
    </source>
</evidence>
<dbReference type="NCBIfam" id="TIGR00546">
    <property type="entry name" value="lnt"/>
    <property type="match status" value="1"/>
</dbReference>
<dbReference type="SUPFAM" id="SSF56317">
    <property type="entry name" value="Carbon-nitrogen hydrolase"/>
    <property type="match status" value="1"/>
</dbReference>
<feature type="transmembrane region" description="Helical" evidence="8">
    <location>
        <begin position="191"/>
        <end position="208"/>
    </location>
</feature>
<evidence type="ECO:0000256" key="2">
    <source>
        <dbReference type="ARBA" id="ARBA00022475"/>
    </source>
</evidence>
<sequence length="462" mass="53661">MGLILTILTAVLLTAANYYMHLYFLTWIAFLPFLYYLYHYRPGMRYKKIFLSGWNLGFWILLFSGNFMYHSIKLYTGAPLPIIILLLVLLFLLLALSYGIFFLIYFYLEQRLLAAEGFNPFFFAGSWTLFELARHYLLFFFPIANPAYTQAEFLAFIQLADPGGIWLLTFILILVNGLLFQIILKKNFKKILVLGLLIVLIFSFSHYSQQKQLAESSNISEKIEIGIITSEIKQQEKWSSRQLEQNIELTLNAADKLNQTSLVIAPETNLTFDFHRNQHYRQLFLERLAAEFETPVQIGSLASKDSGSSRYNSSYLLSEEGEVLARYDKNLLLYFGETYPFLELLNKYTPYYFSSLEAGDERVIFKSGNLKWKTVICSEILYPAYVKTEKEVDFIVNQTNEAWFNESRLLKNIMWQAAVLRAVENRMPVIKTGNQAHSGIIYPSGEYKKVDPAENYHKLKLN</sequence>
<feature type="transmembrane region" description="Helical" evidence="8">
    <location>
        <begin position="82"/>
        <end position="108"/>
    </location>
</feature>
<feature type="domain" description="CN hydrolase" evidence="9">
    <location>
        <begin position="228"/>
        <end position="462"/>
    </location>
</feature>
<feature type="transmembrane region" description="Helical" evidence="8">
    <location>
        <begin position="50"/>
        <end position="70"/>
    </location>
</feature>
<dbReference type="PROSITE" id="PS50263">
    <property type="entry name" value="CN_HYDROLASE"/>
    <property type="match status" value="1"/>
</dbReference>
<comment type="catalytic activity">
    <reaction evidence="8">
        <text>N-terminal S-1,2-diacyl-sn-glyceryl-L-cysteinyl-[lipoprotein] + a glycerophospholipid = N-acyl-S-1,2-diacyl-sn-glyceryl-L-cysteinyl-[lipoprotein] + a 2-acyl-sn-glycero-3-phospholipid + H(+)</text>
        <dbReference type="Rhea" id="RHEA:48228"/>
        <dbReference type="Rhea" id="RHEA-COMP:14681"/>
        <dbReference type="Rhea" id="RHEA-COMP:14684"/>
        <dbReference type="ChEBI" id="CHEBI:15378"/>
        <dbReference type="ChEBI" id="CHEBI:136912"/>
        <dbReference type="ChEBI" id="CHEBI:140656"/>
        <dbReference type="ChEBI" id="CHEBI:140657"/>
        <dbReference type="ChEBI" id="CHEBI:140660"/>
        <dbReference type="EC" id="2.3.1.269"/>
    </reaction>
</comment>
<dbReference type="Pfam" id="PF20154">
    <property type="entry name" value="LNT_N"/>
    <property type="match status" value="1"/>
</dbReference>
<evidence type="ECO:0000256" key="6">
    <source>
        <dbReference type="ARBA" id="ARBA00023136"/>
    </source>
</evidence>
<protein>
    <recommendedName>
        <fullName evidence="8">Apolipoprotein N-acyltransferase</fullName>
        <shortName evidence="8">ALP N-acyltransferase</shortName>
        <ecNumber evidence="8">2.3.1.269</ecNumber>
    </recommendedName>
</protein>
<dbReference type="HAMAP" id="MF_01148">
    <property type="entry name" value="Lnt"/>
    <property type="match status" value="1"/>
</dbReference>
<dbReference type="InterPro" id="IPR004563">
    <property type="entry name" value="Apolipo_AcylTrfase"/>
</dbReference>
<dbReference type="AlphaFoldDB" id="A0A2T5RSW5"/>
<dbReference type="PANTHER" id="PTHR38686:SF1">
    <property type="entry name" value="APOLIPOPROTEIN N-ACYLTRANSFERASE"/>
    <property type="match status" value="1"/>
</dbReference>
<evidence type="ECO:0000256" key="4">
    <source>
        <dbReference type="ARBA" id="ARBA00022692"/>
    </source>
</evidence>
<evidence type="ECO:0000313" key="11">
    <source>
        <dbReference type="Proteomes" id="UP000244089"/>
    </source>
</evidence>
<keyword evidence="6 8" id="KW-0472">Membrane</keyword>
<evidence type="ECO:0000256" key="3">
    <source>
        <dbReference type="ARBA" id="ARBA00022679"/>
    </source>
</evidence>
<keyword evidence="10" id="KW-0449">Lipoprotein</keyword>
<feature type="transmembrane region" description="Helical" evidence="8">
    <location>
        <begin position="164"/>
        <end position="184"/>
    </location>
</feature>
<dbReference type="EMBL" id="QAXS01000001">
    <property type="protein sequence ID" value="PTW03406.1"/>
    <property type="molecule type" value="Genomic_DNA"/>
</dbReference>
<name>A0A2T5RSW5_9FIRM</name>
<feature type="transmembrane region" description="Helical" evidence="8">
    <location>
        <begin position="120"/>
        <end position="144"/>
    </location>
</feature>
<dbReference type="GO" id="GO:0016410">
    <property type="term" value="F:N-acyltransferase activity"/>
    <property type="evidence" value="ECO:0007669"/>
    <property type="project" value="UniProtKB-UniRule"/>
</dbReference>
<evidence type="ECO:0000256" key="8">
    <source>
        <dbReference type="HAMAP-Rule" id="MF_01148"/>
    </source>
</evidence>
<dbReference type="InterPro" id="IPR036526">
    <property type="entry name" value="C-N_Hydrolase_sf"/>
</dbReference>
<dbReference type="Proteomes" id="UP000244089">
    <property type="component" value="Unassembled WGS sequence"/>
</dbReference>
<keyword evidence="7 8" id="KW-0012">Acyltransferase</keyword>
<proteinExistence type="inferred from homology"/>
<evidence type="ECO:0000256" key="7">
    <source>
        <dbReference type="ARBA" id="ARBA00023315"/>
    </source>
</evidence>
<comment type="caution">
    <text evidence="10">The sequence shown here is derived from an EMBL/GenBank/DDBJ whole genome shotgun (WGS) entry which is preliminary data.</text>
</comment>
<dbReference type="GO" id="GO:0005886">
    <property type="term" value="C:plasma membrane"/>
    <property type="evidence" value="ECO:0007669"/>
    <property type="project" value="UniProtKB-SubCell"/>
</dbReference>
<dbReference type="InterPro" id="IPR045378">
    <property type="entry name" value="LNT_N"/>
</dbReference>
<gene>
    <name evidence="8" type="primary">lnt</name>
    <name evidence="10" type="ORF">C8C76_10141</name>
</gene>
<keyword evidence="4 8" id="KW-0812">Transmembrane</keyword>
<comment type="function">
    <text evidence="8">Catalyzes the phospholipid dependent N-acylation of the N-terminal cysteine of apolipoprotein, the last step in lipoprotein maturation.</text>
</comment>
<dbReference type="Gene3D" id="3.60.110.10">
    <property type="entry name" value="Carbon-nitrogen hydrolase"/>
    <property type="match status" value="1"/>
</dbReference>
<comment type="similarity">
    <text evidence="8">Belongs to the CN hydrolase family. Apolipoprotein N-acyltransferase subfamily.</text>
</comment>
<reference evidence="10 11" key="1">
    <citation type="submission" date="2018-04" db="EMBL/GenBank/DDBJ databases">
        <title>Subsurface microbial communities from deep shales in Ohio and West Virginia, USA.</title>
        <authorList>
            <person name="Wrighton K."/>
        </authorList>
    </citation>
    <scope>NUCLEOTIDE SEQUENCE [LARGE SCALE GENOMIC DNA]</scope>
    <source>
        <strain evidence="10 11">WC1</strain>
    </source>
</reference>
<comment type="pathway">
    <text evidence="8">Protein modification; lipoprotein biosynthesis (N-acyl transfer).</text>
</comment>
<organism evidence="10 11">
    <name type="scientific">Halanaerobium saccharolyticum</name>
    <dbReference type="NCBI Taxonomy" id="43595"/>
    <lineage>
        <taxon>Bacteria</taxon>
        <taxon>Bacillati</taxon>
        <taxon>Bacillota</taxon>
        <taxon>Clostridia</taxon>
        <taxon>Halanaerobiales</taxon>
        <taxon>Halanaerobiaceae</taxon>
        <taxon>Halanaerobium</taxon>
    </lineage>
</organism>
<dbReference type="PANTHER" id="PTHR38686">
    <property type="entry name" value="APOLIPOPROTEIN N-ACYLTRANSFERASE"/>
    <property type="match status" value="1"/>
</dbReference>
<dbReference type="Pfam" id="PF00795">
    <property type="entry name" value="CN_hydrolase"/>
    <property type="match status" value="1"/>
</dbReference>
<dbReference type="EC" id="2.3.1.269" evidence="8"/>
<feature type="transmembrane region" description="Helical" evidence="8">
    <location>
        <begin position="20"/>
        <end position="38"/>
    </location>
</feature>
<comment type="subcellular location">
    <subcellularLocation>
        <location evidence="1 8">Cell membrane</location>
        <topology evidence="1 8">Multi-pass membrane protein</topology>
    </subcellularLocation>
</comment>
<dbReference type="GO" id="GO:0042158">
    <property type="term" value="P:lipoprotein biosynthetic process"/>
    <property type="evidence" value="ECO:0007669"/>
    <property type="project" value="UniProtKB-UniRule"/>
</dbReference>
<dbReference type="UniPathway" id="UPA00666"/>
<dbReference type="InterPro" id="IPR003010">
    <property type="entry name" value="C-N_Hydrolase"/>
</dbReference>
<evidence type="ECO:0000256" key="1">
    <source>
        <dbReference type="ARBA" id="ARBA00004651"/>
    </source>
</evidence>
<keyword evidence="5 8" id="KW-1133">Transmembrane helix</keyword>
<evidence type="ECO:0000313" key="10">
    <source>
        <dbReference type="EMBL" id="PTW03406.1"/>
    </source>
</evidence>
<dbReference type="OrthoDB" id="9811121at2"/>
<keyword evidence="3 8" id="KW-0808">Transferase</keyword>
<accession>A0A2T5RSW5</accession>